<evidence type="ECO:0000256" key="1">
    <source>
        <dbReference type="ARBA" id="ARBA00004308"/>
    </source>
</evidence>
<dbReference type="GO" id="GO:0030117">
    <property type="term" value="C:membrane coat"/>
    <property type="evidence" value="ECO:0007669"/>
    <property type="project" value="InterPro"/>
</dbReference>
<dbReference type="GO" id="GO:0006886">
    <property type="term" value="P:intracellular protein transport"/>
    <property type="evidence" value="ECO:0007669"/>
    <property type="project" value="InterPro"/>
</dbReference>
<gene>
    <name evidence="8" type="ORF">KIPB_010482</name>
</gene>
<keyword evidence="3" id="KW-0813">Transport</keyword>
<dbReference type="InterPro" id="IPR026739">
    <property type="entry name" value="AP_beta"/>
</dbReference>
<feature type="non-terminal residue" evidence="8">
    <location>
        <position position="1"/>
    </location>
</feature>
<accession>A0A9K3GMK3</accession>
<dbReference type="InterPro" id="IPR002553">
    <property type="entry name" value="Clathrin/coatomer_adapt-like_N"/>
</dbReference>
<sequence>DDYYASDAPSPLDLIAKDHRLLILSVVPLLRSRNPAVVLGVAAILFHACPSSCEEAGADRLGKSLVLQCGKGKPEAERLLILENIAAMAARRPALFSPFYKTFYVCASDSLALMIAKLEVLGHVVTPATAKAVLAELRQYLGHVYEADAADNMVFHDAVLACIGRLAVSVPSVKHQCLAALFSLLDGPCDAVMCKAIVVMKDLVCLAEDAPQGVSPMVGLEDAEMTPPDGEITPAQRRTLSVLLKLVDSLERLESEEGAHAVQARASAIWLIGEHCRLVSHRAPDILRVQLQTLPKQHLAIKSAVLTMAAKMFAHRREVAAGPVKHLMLRYANAEEHYQKKLAKHASKMAKYEEKAAKSKRYAKHHSAPEAPPSHGIPCLSPANAAQMQQGVERSISAMYGYALHACLADVSFDLRDQARLLKAALGSVTPDGTGESRPALPADVSLRLIASTRPMVDLVGASSSATSARYTVGTLAAAVGQTVSGYVELATPPEENTEDSIRAPPQDQAQSWAKGQAESGFGSAPMTAKKVKKESDKGKKGKRGKGTPRTPATPRHMERPMSPTTSRIAVRTLDDGNFWGSSNGEEGDARDEEGSLSEFSYSYSDEESGDEGAAPADEEGSEFEGSYSESYSYSDEESDVPIRYG</sequence>
<dbReference type="SUPFAM" id="SSF48371">
    <property type="entry name" value="ARM repeat"/>
    <property type="match status" value="1"/>
</dbReference>
<reference evidence="8 9" key="1">
    <citation type="journal article" date="2018" name="PLoS ONE">
        <title>The draft genome of Kipferlia bialata reveals reductive genome evolution in fornicate parasites.</title>
        <authorList>
            <person name="Tanifuji G."/>
            <person name="Takabayashi S."/>
            <person name="Kume K."/>
            <person name="Takagi M."/>
            <person name="Nakayama T."/>
            <person name="Kamikawa R."/>
            <person name="Inagaki Y."/>
            <person name="Hashimoto T."/>
        </authorList>
    </citation>
    <scope>NUCLEOTIDE SEQUENCE [LARGE SCALE GENOMIC DNA]</scope>
    <source>
        <strain evidence="8">NY0173</strain>
    </source>
</reference>
<feature type="region of interest" description="Disordered" evidence="6">
    <location>
        <begin position="494"/>
        <end position="646"/>
    </location>
</feature>
<dbReference type="GO" id="GO:0016192">
    <property type="term" value="P:vesicle-mediated transport"/>
    <property type="evidence" value="ECO:0007669"/>
    <property type="project" value="InterPro"/>
</dbReference>
<evidence type="ECO:0000256" key="5">
    <source>
        <dbReference type="ARBA" id="ARBA00023136"/>
    </source>
</evidence>
<dbReference type="OrthoDB" id="10254310at2759"/>
<comment type="subcellular location">
    <subcellularLocation>
        <location evidence="1">Endomembrane system</location>
    </subcellularLocation>
</comment>
<feature type="compositionally biased region" description="Acidic residues" evidence="6">
    <location>
        <begin position="586"/>
        <end position="596"/>
    </location>
</feature>
<keyword evidence="9" id="KW-1185">Reference proteome</keyword>
<feature type="compositionally biased region" description="Acidic residues" evidence="6">
    <location>
        <begin position="605"/>
        <end position="623"/>
    </location>
</feature>
<feature type="region of interest" description="Disordered" evidence="6">
    <location>
        <begin position="354"/>
        <end position="381"/>
    </location>
</feature>
<dbReference type="InterPro" id="IPR011989">
    <property type="entry name" value="ARM-like"/>
</dbReference>
<proteinExistence type="inferred from homology"/>
<dbReference type="Proteomes" id="UP000265618">
    <property type="component" value="Unassembled WGS sequence"/>
</dbReference>
<comment type="caution">
    <text evidence="8">The sequence shown here is derived from an EMBL/GenBank/DDBJ whole genome shotgun (WGS) entry which is preliminary data.</text>
</comment>
<dbReference type="AlphaFoldDB" id="A0A9K3GMK3"/>
<evidence type="ECO:0000256" key="6">
    <source>
        <dbReference type="SAM" id="MobiDB-lite"/>
    </source>
</evidence>
<dbReference type="PANTHER" id="PTHR11134">
    <property type="entry name" value="ADAPTOR COMPLEX SUBUNIT BETA FAMILY MEMBER"/>
    <property type="match status" value="1"/>
</dbReference>
<evidence type="ECO:0000313" key="8">
    <source>
        <dbReference type="EMBL" id="GIQ88273.1"/>
    </source>
</evidence>
<evidence type="ECO:0000259" key="7">
    <source>
        <dbReference type="Pfam" id="PF01602"/>
    </source>
</evidence>
<name>A0A9K3GMK3_9EUKA</name>
<comment type="similarity">
    <text evidence="2">Belongs to the adaptor complexes large subunit family.</text>
</comment>
<organism evidence="8 9">
    <name type="scientific">Kipferlia bialata</name>
    <dbReference type="NCBI Taxonomy" id="797122"/>
    <lineage>
        <taxon>Eukaryota</taxon>
        <taxon>Metamonada</taxon>
        <taxon>Carpediemonas-like organisms</taxon>
        <taxon>Kipferlia</taxon>
    </lineage>
</organism>
<keyword evidence="5" id="KW-0472">Membrane</keyword>
<keyword evidence="4" id="KW-0653">Protein transport</keyword>
<evidence type="ECO:0000256" key="3">
    <source>
        <dbReference type="ARBA" id="ARBA00022448"/>
    </source>
</evidence>
<evidence type="ECO:0000313" key="9">
    <source>
        <dbReference type="Proteomes" id="UP000265618"/>
    </source>
</evidence>
<dbReference type="Gene3D" id="1.25.10.10">
    <property type="entry name" value="Leucine-rich Repeat Variant"/>
    <property type="match status" value="1"/>
</dbReference>
<dbReference type="Pfam" id="PF01602">
    <property type="entry name" value="Adaptin_N"/>
    <property type="match status" value="1"/>
</dbReference>
<feature type="domain" description="Clathrin/coatomer adaptor adaptin-like N-terminal" evidence="7">
    <location>
        <begin position="20"/>
        <end position="207"/>
    </location>
</feature>
<dbReference type="InterPro" id="IPR016024">
    <property type="entry name" value="ARM-type_fold"/>
</dbReference>
<dbReference type="GO" id="GO:0012505">
    <property type="term" value="C:endomembrane system"/>
    <property type="evidence" value="ECO:0007669"/>
    <property type="project" value="UniProtKB-SubCell"/>
</dbReference>
<protein>
    <submittedName>
        <fullName evidence="8">AP-3 complex subunit beta</fullName>
    </submittedName>
</protein>
<evidence type="ECO:0000256" key="2">
    <source>
        <dbReference type="ARBA" id="ARBA00006613"/>
    </source>
</evidence>
<evidence type="ECO:0000256" key="4">
    <source>
        <dbReference type="ARBA" id="ARBA00022927"/>
    </source>
</evidence>
<dbReference type="EMBL" id="BDIP01003914">
    <property type="protein sequence ID" value="GIQ88273.1"/>
    <property type="molecule type" value="Genomic_DNA"/>
</dbReference>
<feature type="compositionally biased region" description="Low complexity" evidence="6">
    <location>
        <begin position="624"/>
        <end position="634"/>
    </location>
</feature>